<dbReference type="AlphaFoldDB" id="A0A811LTK2"/>
<evidence type="ECO:0000256" key="4">
    <source>
        <dbReference type="ARBA" id="ARBA00022729"/>
    </source>
</evidence>
<evidence type="ECO:0000313" key="6">
    <source>
        <dbReference type="EMBL" id="CAD5231299.1"/>
    </source>
</evidence>
<dbReference type="GO" id="GO:0009986">
    <property type="term" value="C:cell surface"/>
    <property type="evidence" value="ECO:0007669"/>
    <property type="project" value="InterPro"/>
</dbReference>
<dbReference type="EMBL" id="CAJFCW020000006">
    <property type="protein sequence ID" value="CAG9128678.1"/>
    <property type="molecule type" value="Genomic_DNA"/>
</dbReference>
<sequence length="142" mass="16109">MAHAKTHNFRVDGVAICNGESLHGQWGVKVDLYDKWTILSDNLVASANLPPTGEFLFDSSTFLSPTLYLYISHRCNSNQECRYGWGYLAKSSNMDTCLKHHEACYSWGTFELNKLKDDGASEECPPFKYKPKDDGKQQDPQH</sequence>
<reference evidence="6" key="1">
    <citation type="submission" date="2020-09" db="EMBL/GenBank/DDBJ databases">
        <authorList>
            <person name="Kikuchi T."/>
        </authorList>
    </citation>
    <scope>NUCLEOTIDE SEQUENCE</scope>
    <source>
        <strain evidence="6">SH1</strain>
    </source>
</reference>
<feature type="region of interest" description="Disordered" evidence="5">
    <location>
        <begin position="119"/>
        <end position="142"/>
    </location>
</feature>
<evidence type="ECO:0000256" key="1">
    <source>
        <dbReference type="ARBA" id="ARBA00004613"/>
    </source>
</evidence>
<dbReference type="Gene3D" id="2.60.40.3330">
    <property type="match status" value="1"/>
</dbReference>
<proteinExistence type="inferred from homology"/>
<comment type="caution">
    <text evidence="6">The sequence shown here is derived from an EMBL/GenBank/DDBJ whole genome shotgun (WGS) entry which is preliminary data.</text>
</comment>
<gene>
    <name evidence="6" type="ORF">BOKJ2_LOCUS14572</name>
</gene>
<feature type="compositionally biased region" description="Basic and acidic residues" evidence="5">
    <location>
        <begin position="130"/>
        <end position="142"/>
    </location>
</feature>
<comment type="similarity">
    <text evidence="2">Belongs to the nematode transthyretin-like family.</text>
</comment>
<keyword evidence="4" id="KW-0732">Signal</keyword>
<evidence type="ECO:0000256" key="3">
    <source>
        <dbReference type="ARBA" id="ARBA00022525"/>
    </source>
</evidence>
<accession>A0A811LTK2</accession>
<name>A0A811LTK2_9BILA</name>
<keyword evidence="3" id="KW-0964">Secreted</keyword>
<dbReference type="Pfam" id="PF01060">
    <property type="entry name" value="TTR-52"/>
    <property type="match status" value="1"/>
</dbReference>
<dbReference type="EMBL" id="CAJFDH010000006">
    <property type="protein sequence ID" value="CAD5231299.1"/>
    <property type="molecule type" value="Genomic_DNA"/>
</dbReference>
<dbReference type="GO" id="GO:0005576">
    <property type="term" value="C:extracellular region"/>
    <property type="evidence" value="ECO:0007669"/>
    <property type="project" value="UniProtKB-SubCell"/>
</dbReference>
<evidence type="ECO:0000256" key="5">
    <source>
        <dbReference type="SAM" id="MobiDB-lite"/>
    </source>
</evidence>
<protein>
    <submittedName>
        <fullName evidence="6">Uncharacterized protein</fullName>
    </submittedName>
</protein>
<evidence type="ECO:0000256" key="2">
    <source>
        <dbReference type="ARBA" id="ARBA00010112"/>
    </source>
</evidence>
<keyword evidence="7" id="KW-1185">Reference proteome</keyword>
<organism evidence="6 7">
    <name type="scientific">Bursaphelenchus okinawaensis</name>
    <dbReference type="NCBI Taxonomy" id="465554"/>
    <lineage>
        <taxon>Eukaryota</taxon>
        <taxon>Metazoa</taxon>
        <taxon>Ecdysozoa</taxon>
        <taxon>Nematoda</taxon>
        <taxon>Chromadorea</taxon>
        <taxon>Rhabditida</taxon>
        <taxon>Tylenchina</taxon>
        <taxon>Tylenchomorpha</taxon>
        <taxon>Aphelenchoidea</taxon>
        <taxon>Aphelenchoididae</taxon>
        <taxon>Bursaphelenchus</taxon>
    </lineage>
</organism>
<dbReference type="Proteomes" id="UP000783686">
    <property type="component" value="Unassembled WGS sequence"/>
</dbReference>
<comment type="subcellular location">
    <subcellularLocation>
        <location evidence="1">Secreted</location>
    </subcellularLocation>
</comment>
<dbReference type="InterPro" id="IPR001534">
    <property type="entry name" value="Transthyretin-like"/>
</dbReference>
<evidence type="ECO:0000313" key="7">
    <source>
        <dbReference type="Proteomes" id="UP000614601"/>
    </source>
</evidence>
<dbReference type="InterPro" id="IPR038479">
    <property type="entry name" value="Transthyretin-like_sf"/>
</dbReference>
<dbReference type="Proteomes" id="UP000614601">
    <property type="component" value="Unassembled WGS sequence"/>
</dbReference>